<proteinExistence type="predicted"/>
<dbReference type="Pfam" id="PF00226">
    <property type="entry name" value="DnaJ"/>
    <property type="match status" value="1"/>
</dbReference>
<dbReference type="SMART" id="SM00271">
    <property type="entry name" value="DnaJ"/>
    <property type="match status" value="1"/>
</dbReference>
<dbReference type="Pfam" id="PF12572">
    <property type="entry name" value="DUF3752"/>
    <property type="match status" value="1"/>
</dbReference>
<dbReference type="Gene3D" id="1.10.287.110">
    <property type="entry name" value="DnaJ domain"/>
    <property type="match status" value="1"/>
</dbReference>
<feature type="compositionally biased region" description="Low complexity" evidence="1">
    <location>
        <begin position="302"/>
        <end position="317"/>
    </location>
</feature>
<organism evidence="3">
    <name type="scientific">Tetraselmis sp. GSL018</name>
    <dbReference type="NCBI Taxonomy" id="582737"/>
    <lineage>
        <taxon>Eukaryota</taxon>
        <taxon>Viridiplantae</taxon>
        <taxon>Chlorophyta</taxon>
        <taxon>core chlorophytes</taxon>
        <taxon>Chlorodendrophyceae</taxon>
        <taxon>Chlorodendrales</taxon>
        <taxon>Chlorodendraceae</taxon>
        <taxon>Tetraselmis</taxon>
    </lineage>
</organism>
<dbReference type="InterPro" id="IPR022226">
    <property type="entry name" value="DUF3752"/>
</dbReference>
<evidence type="ECO:0000313" key="3">
    <source>
        <dbReference type="EMBL" id="JAC84827.1"/>
    </source>
</evidence>
<dbReference type="PRINTS" id="PR00625">
    <property type="entry name" value="JDOMAIN"/>
</dbReference>
<dbReference type="PANTHER" id="PTHR47422:SF1">
    <property type="entry name" value="DNAJ HEAT SHOCK N-TERMINAL DOMAIN-CONTAINING PROTEIN"/>
    <property type="match status" value="1"/>
</dbReference>
<protein>
    <submittedName>
        <fullName evidence="3">DnaJ-like protein</fullName>
    </submittedName>
</protein>
<dbReference type="PROSITE" id="PS50076">
    <property type="entry name" value="DNAJ_2"/>
    <property type="match status" value="1"/>
</dbReference>
<evidence type="ECO:0000259" key="2">
    <source>
        <dbReference type="PROSITE" id="PS50076"/>
    </source>
</evidence>
<evidence type="ECO:0000256" key="1">
    <source>
        <dbReference type="SAM" id="MobiDB-lite"/>
    </source>
</evidence>
<feature type="region of interest" description="Disordered" evidence="1">
    <location>
        <begin position="218"/>
        <end position="317"/>
    </location>
</feature>
<accession>A0A061SI49</accession>
<reference evidence="3" key="1">
    <citation type="submission" date="2014-05" db="EMBL/GenBank/DDBJ databases">
        <title>The transcriptome of the halophilic microalga Tetraselmis sp. GSL018 isolated from the Great Salt Lake, Utah.</title>
        <authorList>
            <person name="Jinkerson R.E."/>
            <person name="D'Adamo S."/>
            <person name="Posewitz M.C."/>
        </authorList>
    </citation>
    <scope>NUCLEOTIDE SEQUENCE</scope>
    <source>
        <strain evidence="3">GSL018</strain>
    </source>
</reference>
<dbReference type="AlphaFoldDB" id="A0A061SI49"/>
<dbReference type="EMBL" id="GBEZ01000021">
    <property type="protein sequence ID" value="JAC84827.1"/>
    <property type="molecule type" value="Transcribed_RNA"/>
</dbReference>
<dbReference type="SUPFAM" id="SSF46565">
    <property type="entry name" value="Chaperone J-domain"/>
    <property type="match status" value="1"/>
</dbReference>
<sequence length="317" mass="34372">MLDVQGAGDDARAAEAVRVLGEIASAVSAGKEPDAYEVLGVPRSAAKADVKKRYWRLSLLIHPDKCAHPRAQEAFAAVNAAAKTLQDESGRAQLDERLEDERLMRIAKEEAQQQQRAAEWARVRGGGGAPLAPVAGPMARESWMTELPPERQAKAGVSAEGMVTSFSQKGTDAHRDSSGWTDTPASRAERLALGAAGPMQLPSSLSAAEARRASELAGMVDTYNSKSRSKSLLEKHLEKQEQDKKDKKKRKRKDKDAGGAEPEAEPQEDWVGKHPWRPFDRERDLGPTLKAKSAQDLVKQAGSLSSRFGSGQGRSFL</sequence>
<dbReference type="CDD" id="cd06257">
    <property type="entry name" value="DnaJ"/>
    <property type="match status" value="1"/>
</dbReference>
<feature type="compositionally biased region" description="Basic and acidic residues" evidence="1">
    <location>
        <begin position="231"/>
        <end position="245"/>
    </location>
</feature>
<name>A0A061SI49_9CHLO</name>
<feature type="domain" description="J" evidence="2">
    <location>
        <begin position="34"/>
        <end position="98"/>
    </location>
</feature>
<dbReference type="InterPro" id="IPR036869">
    <property type="entry name" value="J_dom_sf"/>
</dbReference>
<dbReference type="InterPro" id="IPR001623">
    <property type="entry name" value="DnaJ_domain"/>
</dbReference>
<gene>
    <name evidence="3" type="ORF">TSPGSL018_50</name>
</gene>
<dbReference type="PANTHER" id="PTHR47422">
    <property type="entry name" value="DNAJ HEAT SHOCK N-TERMINAL DOMAIN-CONTAINING PROTEIN"/>
    <property type="match status" value="1"/>
</dbReference>